<dbReference type="GO" id="GO:0000776">
    <property type="term" value="C:kinetochore"/>
    <property type="evidence" value="ECO:0007669"/>
    <property type="project" value="UniProtKB-KW"/>
</dbReference>
<dbReference type="STRING" id="675824.A0A1E3Q4V5"/>
<sequence>MGRLFPRSSLRRIVKKNSKNTNISKRADVLVYLDYILFMEELLKESSIEARQAGDKVLRQRHVERAAEITLRKFRG</sequence>
<comment type="similarity">
    <text evidence="7">Belongs to the CENP-W/WIP1 family.</text>
</comment>
<dbReference type="Gene3D" id="1.10.20.10">
    <property type="entry name" value="Histone, subunit A"/>
    <property type="match status" value="1"/>
</dbReference>
<dbReference type="PANTHER" id="PTHR34832:SF1">
    <property type="entry name" value="CENTROMERE PROTEIN W"/>
    <property type="match status" value="1"/>
</dbReference>
<dbReference type="SUPFAM" id="SSF47113">
    <property type="entry name" value="Histone-fold"/>
    <property type="match status" value="1"/>
</dbReference>
<dbReference type="EMBL" id="KV454295">
    <property type="protein sequence ID" value="ODQ72640.1"/>
    <property type="molecule type" value="Genomic_DNA"/>
</dbReference>
<dbReference type="PANTHER" id="PTHR34832">
    <property type="entry name" value="CENTROMERE PROTEIN W"/>
    <property type="match status" value="1"/>
</dbReference>
<dbReference type="InterPro" id="IPR028847">
    <property type="entry name" value="CENP-W"/>
</dbReference>
<keyword evidence="6" id="KW-0137">Centromere</keyword>
<dbReference type="GO" id="GO:0007059">
    <property type="term" value="P:chromosome segregation"/>
    <property type="evidence" value="ECO:0007669"/>
    <property type="project" value="TreeGrafter"/>
</dbReference>
<evidence type="ECO:0008006" key="10">
    <source>
        <dbReference type="Google" id="ProtNLM"/>
    </source>
</evidence>
<dbReference type="GO" id="GO:0003677">
    <property type="term" value="F:DNA binding"/>
    <property type="evidence" value="ECO:0007669"/>
    <property type="project" value="InterPro"/>
</dbReference>
<gene>
    <name evidence="8" type="ORF">LIPSTDRAFT_72244</name>
</gene>
<evidence type="ECO:0000256" key="7">
    <source>
        <dbReference type="ARBA" id="ARBA00038432"/>
    </source>
</evidence>
<dbReference type="GO" id="GO:0046982">
    <property type="term" value="F:protein heterodimerization activity"/>
    <property type="evidence" value="ECO:0007669"/>
    <property type="project" value="InterPro"/>
</dbReference>
<keyword evidence="5" id="KW-0539">Nucleus</keyword>
<name>A0A1E3Q4V5_LIPST</name>
<dbReference type="OrthoDB" id="2543597at2759"/>
<evidence type="ECO:0000256" key="4">
    <source>
        <dbReference type="ARBA" id="ARBA00022838"/>
    </source>
</evidence>
<dbReference type="GO" id="GO:0000278">
    <property type="term" value="P:mitotic cell cycle"/>
    <property type="evidence" value="ECO:0007669"/>
    <property type="project" value="InterPro"/>
</dbReference>
<evidence type="ECO:0000256" key="5">
    <source>
        <dbReference type="ARBA" id="ARBA00023242"/>
    </source>
</evidence>
<dbReference type="InterPro" id="IPR009072">
    <property type="entry name" value="Histone-fold"/>
</dbReference>
<dbReference type="Pfam" id="PF15510">
    <property type="entry name" value="CENP-W"/>
    <property type="match status" value="1"/>
</dbReference>
<evidence type="ECO:0000256" key="6">
    <source>
        <dbReference type="ARBA" id="ARBA00023328"/>
    </source>
</evidence>
<reference evidence="8 9" key="1">
    <citation type="journal article" date="2016" name="Proc. Natl. Acad. Sci. U.S.A.">
        <title>Comparative genomics of biotechnologically important yeasts.</title>
        <authorList>
            <person name="Riley R."/>
            <person name="Haridas S."/>
            <person name="Wolfe K.H."/>
            <person name="Lopes M.R."/>
            <person name="Hittinger C.T."/>
            <person name="Goeker M."/>
            <person name="Salamov A.A."/>
            <person name="Wisecaver J.H."/>
            <person name="Long T.M."/>
            <person name="Calvey C.H."/>
            <person name="Aerts A.L."/>
            <person name="Barry K.W."/>
            <person name="Choi C."/>
            <person name="Clum A."/>
            <person name="Coughlan A.Y."/>
            <person name="Deshpande S."/>
            <person name="Douglass A.P."/>
            <person name="Hanson S.J."/>
            <person name="Klenk H.-P."/>
            <person name="LaButti K.M."/>
            <person name="Lapidus A."/>
            <person name="Lindquist E.A."/>
            <person name="Lipzen A.M."/>
            <person name="Meier-Kolthoff J.P."/>
            <person name="Ohm R.A."/>
            <person name="Otillar R.P."/>
            <person name="Pangilinan J.L."/>
            <person name="Peng Y."/>
            <person name="Rokas A."/>
            <person name="Rosa C.A."/>
            <person name="Scheuner C."/>
            <person name="Sibirny A.A."/>
            <person name="Slot J.C."/>
            <person name="Stielow J.B."/>
            <person name="Sun H."/>
            <person name="Kurtzman C.P."/>
            <person name="Blackwell M."/>
            <person name="Grigoriev I.V."/>
            <person name="Jeffries T.W."/>
        </authorList>
    </citation>
    <scope>NUCLEOTIDE SEQUENCE [LARGE SCALE GENOMIC DNA]</scope>
    <source>
        <strain evidence="8 9">NRRL Y-11557</strain>
    </source>
</reference>
<evidence type="ECO:0000256" key="3">
    <source>
        <dbReference type="ARBA" id="ARBA00022454"/>
    </source>
</evidence>
<protein>
    <recommendedName>
        <fullName evidence="10">Transcription factor CBF/NF-Y/archaeal histone domain-containing protein</fullName>
    </recommendedName>
</protein>
<evidence type="ECO:0000256" key="1">
    <source>
        <dbReference type="ARBA" id="ARBA00004123"/>
    </source>
</evidence>
<evidence type="ECO:0000256" key="2">
    <source>
        <dbReference type="ARBA" id="ARBA00004629"/>
    </source>
</evidence>
<dbReference type="GO" id="GO:0005654">
    <property type="term" value="C:nucleoplasm"/>
    <property type="evidence" value="ECO:0007669"/>
    <property type="project" value="TreeGrafter"/>
</dbReference>
<dbReference type="InterPro" id="IPR052484">
    <property type="entry name" value="CENP-W/WIP1"/>
</dbReference>
<dbReference type="AlphaFoldDB" id="A0A1E3Q4V5"/>
<keyword evidence="4" id="KW-0995">Kinetochore</keyword>
<comment type="subcellular location">
    <subcellularLocation>
        <location evidence="2">Chromosome</location>
        <location evidence="2">Centromere</location>
        <location evidence="2">Kinetochore</location>
    </subcellularLocation>
    <subcellularLocation>
        <location evidence="1">Nucleus</location>
    </subcellularLocation>
</comment>
<evidence type="ECO:0000313" key="9">
    <source>
        <dbReference type="Proteomes" id="UP000094385"/>
    </source>
</evidence>
<keyword evidence="3" id="KW-0158">Chromosome</keyword>
<keyword evidence="9" id="KW-1185">Reference proteome</keyword>
<dbReference type="GO" id="GO:0051382">
    <property type="term" value="P:kinetochore assembly"/>
    <property type="evidence" value="ECO:0007669"/>
    <property type="project" value="InterPro"/>
</dbReference>
<evidence type="ECO:0000313" key="8">
    <source>
        <dbReference type="EMBL" id="ODQ72640.1"/>
    </source>
</evidence>
<accession>A0A1E3Q4V5</accession>
<proteinExistence type="inferred from homology"/>
<dbReference type="CDD" id="cd13732">
    <property type="entry name" value="HFD_CENP-W"/>
    <property type="match status" value="1"/>
</dbReference>
<organism evidence="8 9">
    <name type="scientific">Lipomyces starkeyi NRRL Y-11557</name>
    <dbReference type="NCBI Taxonomy" id="675824"/>
    <lineage>
        <taxon>Eukaryota</taxon>
        <taxon>Fungi</taxon>
        <taxon>Dikarya</taxon>
        <taxon>Ascomycota</taxon>
        <taxon>Saccharomycotina</taxon>
        <taxon>Lipomycetes</taxon>
        <taxon>Lipomycetales</taxon>
        <taxon>Lipomycetaceae</taxon>
        <taxon>Lipomyces</taxon>
    </lineage>
</organism>
<dbReference type="Proteomes" id="UP000094385">
    <property type="component" value="Unassembled WGS sequence"/>
</dbReference>